<dbReference type="InterPro" id="IPR012677">
    <property type="entry name" value="Nucleotide-bd_a/b_plait_sf"/>
</dbReference>
<dbReference type="InterPro" id="IPR000504">
    <property type="entry name" value="RRM_dom"/>
</dbReference>
<evidence type="ECO:0000256" key="7">
    <source>
        <dbReference type="ARBA" id="ARBA00022884"/>
    </source>
</evidence>
<name>Q4SKS9_TETNG</name>
<comment type="caution">
    <text evidence="14">The sequence shown here is derived from an EMBL/GenBank/DDBJ whole genome shotgun (WGS) entry which is preliminary data.</text>
</comment>
<dbReference type="Pfam" id="PF14709">
    <property type="entry name" value="DND1_DSRM"/>
    <property type="match status" value="1"/>
</dbReference>
<dbReference type="FunFam" id="3.30.70.330:FF:000022">
    <property type="entry name" value="APOBEC1 complementation factor isoform X1"/>
    <property type="match status" value="1"/>
</dbReference>
<evidence type="ECO:0000256" key="11">
    <source>
        <dbReference type="PROSITE-ProRule" id="PRU00176"/>
    </source>
</evidence>
<evidence type="ECO:0000259" key="13">
    <source>
        <dbReference type="PROSITE" id="PS50102"/>
    </source>
</evidence>
<evidence type="ECO:0000256" key="6">
    <source>
        <dbReference type="ARBA" id="ARBA00022871"/>
    </source>
</evidence>
<gene>
    <name evidence="14" type="ORF">GSTENG00016569001</name>
</gene>
<dbReference type="InterPro" id="IPR006535">
    <property type="entry name" value="HnRNP_R/Q_splicing_fac"/>
</dbReference>
<dbReference type="KEGG" id="tng:GSTEN00016569G001"/>
<evidence type="ECO:0000256" key="2">
    <source>
        <dbReference type="ARBA" id="ARBA00021018"/>
    </source>
</evidence>
<evidence type="ECO:0000256" key="1">
    <source>
        <dbReference type="ARBA" id="ARBA00004496"/>
    </source>
</evidence>
<dbReference type="InterPro" id="IPR034435">
    <property type="entry name" value="RBM46_RRM2"/>
</dbReference>
<dbReference type="GO" id="GO:0005737">
    <property type="term" value="C:cytoplasm"/>
    <property type="evidence" value="ECO:0007669"/>
    <property type="project" value="UniProtKB-SubCell"/>
</dbReference>
<keyword evidence="9" id="KW-0469">Meiosis</keyword>
<proteinExistence type="predicted"/>
<dbReference type="Gene3D" id="3.30.70.330">
    <property type="match status" value="3"/>
</dbReference>
<evidence type="ECO:0000256" key="8">
    <source>
        <dbReference type="ARBA" id="ARBA00022943"/>
    </source>
</evidence>
<comment type="subcellular location">
    <subcellularLocation>
        <location evidence="1">Cytoplasm</location>
    </subcellularLocation>
</comment>
<keyword evidence="3" id="KW-0963">Cytoplasm</keyword>
<dbReference type="GO" id="GO:0007283">
    <property type="term" value="P:spermatogenesis"/>
    <property type="evidence" value="ECO:0007669"/>
    <property type="project" value="UniProtKB-KW"/>
</dbReference>
<keyword evidence="4" id="KW-0677">Repeat</keyword>
<keyword evidence="5" id="KW-0221">Differentiation</keyword>
<dbReference type="SUPFAM" id="SSF54928">
    <property type="entry name" value="RNA-binding domain, RBD"/>
    <property type="match status" value="2"/>
</dbReference>
<feature type="domain" description="RRM" evidence="13">
    <location>
        <begin position="76"/>
        <end position="154"/>
    </location>
</feature>
<feature type="region of interest" description="Disordered" evidence="12">
    <location>
        <begin position="365"/>
        <end position="397"/>
    </location>
</feature>
<evidence type="ECO:0000256" key="3">
    <source>
        <dbReference type="ARBA" id="ARBA00022490"/>
    </source>
</evidence>
<dbReference type="AlphaFoldDB" id="Q4SKS9"/>
<dbReference type="Pfam" id="PF00076">
    <property type="entry name" value="RRM_1"/>
    <property type="match status" value="3"/>
</dbReference>
<keyword evidence="8" id="KW-0896">Oogenesis</keyword>
<sequence>MAACGTEADGERNGHVDGELDPPAPMTDEVKASCAEVVALLDLMEKTGYSMVQENGQRKYGGPPPDWEGPPPPRGCEVFVGKIPRDMYEDELVPLFERAGKLYEFRLMMEFTGENRGYAFVMYTNKEAAQRAIQMLDNYKVRPGKFIGVCVSLDNCRLFLGSIPKEKTKDEVLAEMKKLTDGVVDVIMYPSSTDKSKNRGFAFVEYKSHKAAAMARRKLIPGTSLSSDSVRGSIVFCPSALGFFFFTSMCVSSGRGCTTGTFQLWGQSIQVDWAQPEKDVEEEVMQRVRVLYVRNLMLNTSEETLFKAFSHFKPGSVERVKKFTDYAFVHYYCREDALAALDPMNGVLIDGAAVEVMLAKPAISKEDSSGSRRHGSRGYLKSNNTADQALDNKDLNEGGPTHTNYCLVLPGDRDGHFFPLFPGTPLSHTSVLALKPSQFSTAVSLLDVYCRQNNWLEPEYHLYSTPGLDTTLLLLYKVHNYLQLYTIVTLELQYSQGLMWLCVCAWCVFSGGDLINTQHLHARTSPRCLPCPHSPLLTKLKASSAHSCPFTDGEGQLLTSLLSIFPSQRWFHPRRLRSAGCIC</sequence>
<evidence type="ECO:0000256" key="9">
    <source>
        <dbReference type="ARBA" id="ARBA00023254"/>
    </source>
</evidence>
<feature type="domain" description="RRM" evidence="13">
    <location>
        <begin position="156"/>
        <end position="231"/>
    </location>
</feature>
<evidence type="ECO:0000256" key="10">
    <source>
        <dbReference type="ARBA" id="ARBA00030581"/>
    </source>
</evidence>
<dbReference type="GO" id="GO:0048477">
    <property type="term" value="P:oogenesis"/>
    <property type="evidence" value="ECO:0007669"/>
    <property type="project" value="UniProtKB-KW"/>
</dbReference>
<feature type="domain" description="RRM" evidence="13">
    <location>
        <begin position="289"/>
        <end position="361"/>
    </location>
</feature>
<evidence type="ECO:0000256" key="4">
    <source>
        <dbReference type="ARBA" id="ARBA00022737"/>
    </source>
</evidence>
<evidence type="ECO:0000256" key="12">
    <source>
        <dbReference type="SAM" id="MobiDB-lite"/>
    </source>
</evidence>
<keyword evidence="6" id="KW-0744">Spermatogenesis</keyword>
<keyword evidence="7 11" id="KW-0694">RNA-binding</keyword>
<dbReference type="FunFam" id="3.30.70.330:FF:000026">
    <property type="entry name" value="APOBEC1 complementation factor isoform X1"/>
    <property type="match status" value="1"/>
</dbReference>
<organism evidence="14">
    <name type="scientific">Tetraodon nigroviridis</name>
    <name type="common">Spotted green pufferfish</name>
    <name type="synonym">Chelonodon nigroviridis</name>
    <dbReference type="NCBI Taxonomy" id="99883"/>
    <lineage>
        <taxon>Eukaryota</taxon>
        <taxon>Metazoa</taxon>
        <taxon>Chordata</taxon>
        <taxon>Craniata</taxon>
        <taxon>Vertebrata</taxon>
        <taxon>Euteleostomi</taxon>
        <taxon>Actinopterygii</taxon>
        <taxon>Neopterygii</taxon>
        <taxon>Teleostei</taxon>
        <taxon>Neoteleostei</taxon>
        <taxon>Acanthomorphata</taxon>
        <taxon>Eupercaria</taxon>
        <taxon>Tetraodontiformes</taxon>
        <taxon>Tetradontoidea</taxon>
        <taxon>Tetraodontidae</taxon>
        <taxon>Tetraodon</taxon>
    </lineage>
</organism>
<dbReference type="CDD" id="cd12492">
    <property type="entry name" value="RRM2_RBM46"/>
    <property type="match status" value="1"/>
</dbReference>
<reference evidence="14" key="2">
    <citation type="submission" date="2004-02" db="EMBL/GenBank/DDBJ databases">
        <authorList>
            <consortium name="Genoscope"/>
            <consortium name="Whitehead Institute Centre for Genome Research"/>
        </authorList>
    </citation>
    <scope>NUCLEOTIDE SEQUENCE</scope>
</reference>
<reference evidence="14" key="1">
    <citation type="journal article" date="2004" name="Nature">
        <title>Genome duplication in the teleost fish Tetraodon nigroviridis reveals the early vertebrate proto-karyotype.</title>
        <authorList>
            <person name="Jaillon O."/>
            <person name="Aury J.-M."/>
            <person name="Brunet F."/>
            <person name="Petit J.-L."/>
            <person name="Stange-Thomann N."/>
            <person name="Mauceli E."/>
            <person name="Bouneau L."/>
            <person name="Fischer C."/>
            <person name="Ozouf-Costaz C."/>
            <person name="Bernot A."/>
            <person name="Nicaud S."/>
            <person name="Jaffe D."/>
            <person name="Fisher S."/>
            <person name="Lutfalla G."/>
            <person name="Dossat C."/>
            <person name="Segurens B."/>
            <person name="Dasilva C."/>
            <person name="Salanoubat M."/>
            <person name="Levy M."/>
            <person name="Boudet N."/>
            <person name="Castellano S."/>
            <person name="Anthouard V."/>
            <person name="Jubin C."/>
            <person name="Castelli V."/>
            <person name="Katinka M."/>
            <person name="Vacherie B."/>
            <person name="Biemont C."/>
            <person name="Skalli Z."/>
            <person name="Cattolico L."/>
            <person name="Poulain J."/>
            <person name="De Berardinis V."/>
            <person name="Cruaud C."/>
            <person name="Duprat S."/>
            <person name="Brottier P."/>
            <person name="Coutanceau J.-P."/>
            <person name="Gouzy J."/>
            <person name="Parra G."/>
            <person name="Lardier G."/>
            <person name="Chapple C."/>
            <person name="McKernan K.J."/>
            <person name="McEwan P."/>
            <person name="Bosak S."/>
            <person name="Kellis M."/>
            <person name="Volff J.-N."/>
            <person name="Guigo R."/>
            <person name="Zody M.C."/>
            <person name="Mesirov J."/>
            <person name="Lindblad-Toh K."/>
            <person name="Birren B."/>
            <person name="Nusbaum C."/>
            <person name="Kahn D."/>
            <person name="Robinson-Rechavi M."/>
            <person name="Laudet V."/>
            <person name="Schachter V."/>
            <person name="Quetier F."/>
            <person name="Saurin W."/>
            <person name="Scarpelli C."/>
            <person name="Wincker P."/>
            <person name="Lander E.S."/>
            <person name="Weissenbach J."/>
            <person name="Roest Crollius H."/>
        </authorList>
    </citation>
    <scope>NUCLEOTIDE SEQUENCE [LARGE SCALE GENOMIC DNA]</scope>
</reference>
<dbReference type="PROSITE" id="PS50102">
    <property type="entry name" value="RRM"/>
    <property type="match status" value="3"/>
</dbReference>
<dbReference type="InterPro" id="IPR035979">
    <property type="entry name" value="RBD_domain_sf"/>
</dbReference>
<evidence type="ECO:0000313" key="14">
    <source>
        <dbReference type="EMBL" id="CAF98753.1"/>
    </source>
</evidence>
<dbReference type="OrthoDB" id="3800936at2759"/>
<accession>Q4SKS9</accession>
<evidence type="ECO:0000256" key="5">
    <source>
        <dbReference type="ARBA" id="ARBA00022782"/>
    </source>
</evidence>
<feature type="region of interest" description="Disordered" evidence="12">
    <location>
        <begin position="1"/>
        <end position="26"/>
    </location>
</feature>
<dbReference type="CDD" id="cd12484">
    <property type="entry name" value="RRM1_RBM46"/>
    <property type="match status" value="1"/>
</dbReference>
<dbReference type="EMBL" id="CAAE01014565">
    <property type="protein sequence ID" value="CAF98753.1"/>
    <property type="molecule type" value="Genomic_DNA"/>
</dbReference>
<dbReference type="NCBIfam" id="TIGR01648">
    <property type="entry name" value="hnRNP-R-Q"/>
    <property type="match status" value="1"/>
</dbReference>
<dbReference type="SMART" id="SM00360">
    <property type="entry name" value="RRM"/>
    <property type="match status" value="3"/>
</dbReference>
<dbReference type="GO" id="GO:0003723">
    <property type="term" value="F:RNA binding"/>
    <property type="evidence" value="ECO:0007669"/>
    <property type="project" value="UniProtKB-UniRule"/>
</dbReference>
<dbReference type="InterPro" id="IPR034434">
    <property type="entry name" value="RBM46_RRM1"/>
</dbReference>
<protein>
    <recommendedName>
        <fullName evidence="2">Probable RNA-binding protein 46</fullName>
    </recommendedName>
    <alternativeName>
        <fullName evidence="10">RNA-binding motif protein 46</fullName>
    </alternativeName>
</protein>
<dbReference type="GO" id="GO:0051321">
    <property type="term" value="P:meiotic cell cycle"/>
    <property type="evidence" value="ECO:0007669"/>
    <property type="project" value="UniProtKB-KW"/>
</dbReference>
<dbReference type="PANTHER" id="PTHR21245">
    <property type="entry name" value="HETEROGENEOUS NUCLEAR RIBONUCLEOPROTEIN"/>
    <property type="match status" value="1"/>
</dbReference>
<feature type="compositionally biased region" description="Basic and acidic residues" evidence="12">
    <location>
        <begin position="9"/>
        <end position="18"/>
    </location>
</feature>